<dbReference type="AlphaFoldDB" id="A0A165D0D7"/>
<organism evidence="1 2">
    <name type="scientific">Laetiporus sulphureus 93-53</name>
    <dbReference type="NCBI Taxonomy" id="1314785"/>
    <lineage>
        <taxon>Eukaryota</taxon>
        <taxon>Fungi</taxon>
        <taxon>Dikarya</taxon>
        <taxon>Basidiomycota</taxon>
        <taxon>Agaricomycotina</taxon>
        <taxon>Agaricomycetes</taxon>
        <taxon>Polyporales</taxon>
        <taxon>Laetiporus</taxon>
    </lineage>
</organism>
<accession>A0A165D0D7</accession>
<protein>
    <submittedName>
        <fullName evidence="1">Uncharacterized protein</fullName>
    </submittedName>
</protein>
<feature type="non-terminal residue" evidence="1">
    <location>
        <position position="183"/>
    </location>
</feature>
<dbReference type="GeneID" id="63828687"/>
<reference evidence="1 2" key="1">
    <citation type="journal article" date="2016" name="Mol. Biol. Evol.">
        <title>Comparative Genomics of Early-Diverging Mushroom-Forming Fungi Provides Insights into the Origins of Lignocellulose Decay Capabilities.</title>
        <authorList>
            <person name="Nagy L.G."/>
            <person name="Riley R."/>
            <person name="Tritt A."/>
            <person name="Adam C."/>
            <person name="Daum C."/>
            <person name="Floudas D."/>
            <person name="Sun H."/>
            <person name="Yadav J.S."/>
            <person name="Pangilinan J."/>
            <person name="Larsson K.H."/>
            <person name="Matsuura K."/>
            <person name="Barry K."/>
            <person name="Labutti K."/>
            <person name="Kuo R."/>
            <person name="Ohm R.A."/>
            <person name="Bhattacharya S.S."/>
            <person name="Shirouzu T."/>
            <person name="Yoshinaga Y."/>
            <person name="Martin F.M."/>
            <person name="Grigoriev I.V."/>
            <person name="Hibbett D.S."/>
        </authorList>
    </citation>
    <scope>NUCLEOTIDE SEQUENCE [LARGE SCALE GENOMIC DNA]</scope>
    <source>
        <strain evidence="1 2">93-53</strain>
    </source>
</reference>
<sequence>MSDTSKETLASEVSEQQRLSAQLQLIVKLAGPKFSCEHCKIKWQHYVSGSDVPVELRFLDAIALMLTSGKPGDDLAAAFDRHFRGTILVLAKSGIADARDRCVATDLIHAVAEARDAPDILPVVLPCCHLEMQKRIDKLHECILQFLAVFETAVAQFRGAPQVEEEIIAENLAQDVPEVRHLS</sequence>
<dbReference type="EMBL" id="KV427640">
    <property type="protein sequence ID" value="KZT03882.1"/>
    <property type="molecule type" value="Genomic_DNA"/>
</dbReference>
<evidence type="ECO:0000313" key="1">
    <source>
        <dbReference type="EMBL" id="KZT03882.1"/>
    </source>
</evidence>
<dbReference type="RefSeq" id="XP_040761622.1">
    <property type="nucleotide sequence ID" value="XM_040911659.1"/>
</dbReference>
<name>A0A165D0D7_9APHY</name>
<dbReference type="OrthoDB" id="3063780at2759"/>
<gene>
    <name evidence="1" type="ORF">LAESUDRAFT_751314</name>
</gene>
<evidence type="ECO:0000313" key="2">
    <source>
        <dbReference type="Proteomes" id="UP000076871"/>
    </source>
</evidence>
<proteinExistence type="predicted"/>
<dbReference type="Proteomes" id="UP000076871">
    <property type="component" value="Unassembled WGS sequence"/>
</dbReference>
<dbReference type="InParanoid" id="A0A165D0D7"/>
<keyword evidence="2" id="KW-1185">Reference proteome</keyword>